<name>A0A2S6NJ95_RHOGL</name>
<keyword evidence="3" id="KW-1185">Reference proteome</keyword>
<evidence type="ECO:0000313" key="2">
    <source>
        <dbReference type="EMBL" id="PPQ34774.1"/>
    </source>
</evidence>
<dbReference type="Proteomes" id="UP000239724">
    <property type="component" value="Unassembled WGS sequence"/>
</dbReference>
<accession>A0A2S6NJ95</accession>
<sequence>MRRTEAAPDPDAALRPVTLPASWDDSAAAALAALAPGEGAVTLAAAAQAWITPVAADAGSPLADRLHRLLLLRRGAPTEAVWHCRAGDAPGFVLNLPAFLDSDGQFDLADFALAVETAVIALTAAAPDARDIDVGMADLAGLLAHLGIDYGSEAARDVARGLAAVLRGRADAASGRLARPGHALRPADCDWRAPSADTPVR</sequence>
<feature type="non-terminal residue" evidence="2">
    <location>
        <position position="201"/>
    </location>
</feature>
<dbReference type="Gene3D" id="3.20.70.20">
    <property type="match status" value="1"/>
</dbReference>
<dbReference type="EMBL" id="NHRY01000089">
    <property type="protein sequence ID" value="PPQ34774.1"/>
    <property type="molecule type" value="Genomic_DNA"/>
</dbReference>
<feature type="domain" description="Ribonucleotide reductase large subunit C-terminal" evidence="1">
    <location>
        <begin position="94"/>
        <end position="179"/>
    </location>
</feature>
<reference evidence="2 3" key="1">
    <citation type="journal article" date="2018" name="Arch. Microbiol.">
        <title>New insights into the metabolic potential of the phototrophic purple bacterium Rhodopila globiformis DSM 161(T) from its draft genome sequence and evidence for a vanadium-dependent nitrogenase.</title>
        <authorList>
            <person name="Imhoff J.F."/>
            <person name="Rahn T."/>
            <person name="Kunzel S."/>
            <person name="Neulinger S.C."/>
        </authorList>
    </citation>
    <scope>NUCLEOTIDE SEQUENCE [LARGE SCALE GENOMIC DNA]</scope>
    <source>
        <strain evidence="2 3">DSM 161</strain>
    </source>
</reference>
<evidence type="ECO:0000313" key="3">
    <source>
        <dbReference type="Proteomes" id="UP000239724"/>
    </source>
</evidence>
<dbReference type="AlphaFoldDB" id="A0A2S6NJ95"/>
<protein>
    <recommendedName>
        <fullName evidence="1">Ribonucleotide reductase large subunit C-terminal domain-containing protein</fullName>
    </recommendedName>
</protein>
<dbReference type="InterPro" id="IPR000788">
    <property type="entry name" value="RNR_lg_C"/>
</dbReference>
<organism evidence="2 3">
    <name type="scientific">Rhodopila globiformis</name>
    <name type="common">Rhodopseudomonas globiformis</name>
    <dbReference type="NCBI Taxonomy" id="1071"/>
    <lineage>
        <taxon>Bacteria</taxon>
        <taxon>Pseudomonadati</taxon>
        <taxon>Pseudomonadota</taxon>
        <taxon>Alphaproteobacteria</taxon>
        <taxon>Acetobacterales</taxon>
        <taxon>Acetobacteraceae</taxon>
        <taxon>Rhodopila</taxon>
    </lineage>
</organism>
<comment type="caution">
    <text evidence="2">The sequence shown here is derived from an EMBL/GenBank/DDBJ whole genome shotgun (WGS) entry which is preliminary data.</text>
</comment>
<gene>
    <name evidence="2" type="ORF">CCS01_09680</name>
</gene>
<dbReference type="SUPFAM" id="SSF51998">
    <property type="entry name" value="PFL-like glycyl radical enzymes"/>
    <property type="match status" value="1"/>
</dbReference>
<proteinExistence type="predicted"/>
<evidence type="ECO:0000259" key="1">
    <source>
        <dbReference type="Pfam" id="PF02867"/>
    </source>
</evidence>
<dbReference type="Pfam" id="PF02867">
    <property type="entry name" value="Ribonuc_red_lgC"/>
    <property type="match status" value="1"/>
</dbReference>